<dbReference type="PANTHER" id="PTHR24322">
    <property type="entry name" value="PKSB"/>
    <property type="match status" value="1"/>
</dbReference>
<dbReference type="Proteomes" id="UP000477680">
    <property type="component" value="Chromosome"/>
</dbReference>
<dbReference type="InterPro" id="IPR020904">
    <property type="entry name" value="Sc_DH/Rdtase_CS"/>
</dbReference>
<dbReference type="InterPro" id="IPR057326">
    <property type="entry name" value="KR_dom"/>
</dbReference>
<keyword evidence="2" id="KW-0560">Oxidoreductase</keyword>
<dbReference type="SUPFAM" id="SSF51735">
    <property type="entry name" value="NAD(P)-binding Rossmann-fold domains"/>
    <property type="match status" value="1"/>
</dbReference>
<dbReference type="GO" id="GO:0016616">
    <property type="term" value="F:oxidoreductase activity, acting on the CH-OH group of donors, NAD or NADP as acceptor"/>
    <property type="evidence" value="ECO:0007669"/>
    <property type="project" value="TreeGrafter"/>
</dbReference>
<dbReference type="CDD" id="cd05233">
    <property type="entry name" value="SDR_c"/>
    <property type="match status" value="1"/>
</dbReference>
<feature type="domain" description="Ketoreductase" evidence="4">
    <location>
        <begin position="7"/>
        <end position="193"/>
    </location>
</feature>
<proteinExistence type="inferred from homology"/>
<dbReference type="InterPro" id="IPR002347">
    <property type="entry name" value="SDR_fam"/>
</dbReference>
<evidence type="ECO:0000313" key="5">
    <source>
        <dbReference type="EMBL" id="QIB65518.1"/>
    </source>
</evidence>
<dbReference type="PROSITE" id="PS00061">
    <property type="entry name" value="ADH_SHORT"/>
    <property type="match status" value="1"/>
</dbReference>
<comment type="similarity">
    <text evidence="1 3">Belongs to the short-chain dehydrogenases/reductases (SDR) family.</text>
</comment>
<evidence type="ECO:0000256" key="3">
    <source>
        <dbReference type="RuleBase" id="RU000363"/>
    </source>
</evidence>
<dbReference type="PRINTS" id="PR00080">
    <property type="entry name" value="SDRFAMILY"/>
</dbReference>
<dbReference type="Gene3D" id="3.40.50.720">
    <property type="entry name" value="NAD(P)-binding Rossmann-like Domain"/>
    <property type="match status" value="1"/>
</dbReference>
<dbReference type="AlphaFoldDB" id="A0A6C0U0U0"/>
<dbReference type="KEGG" id="kim:G3T16_08985"/>
<dbReference type="InterPro" id="IPR036291">
    <property type="entry name" value="NAD(P)-bd_dom_sf"/>
</dbReference>
<evidence type="ECO:0000256" key="2">
    <source>
        <dbReference type="ARBA" id="ARBA00023002"/>
    </source>
</evidence>
<dbReference type="PRINTS" id="PR00081">
    <property type="entry name" value="GDHRDH"/>
</dbReference>
<gene>
    <name evidence="5" type="ORF">G3T16_08985</name>
</gene>
<organism evidence="5 6">
    <name type="scientific">Kineobactrum salinum</name>
    <dbReference type="NCBI Taxonomy" id="2708301"/>
    <lineage>
        <taxon>Bacteria</taxon>
        <taxon>Pseudomonadati</taxon>
        <taxon>Pseudomonadota</taxon>
        <taxon>Gammaproteobacteria</taxon>
        <taxon>Cellvibrionales</taxon>
        <taxon>Halieaceae</taxon>
        <taxon>Kineobactrum</taxon>
    </lineage>
</organism>
<evidence type="ECO:0000313" key="6">
    <source>
        <dbReference type="Proteomes" id="UP000477680"/>
    </source>
</evidence>
<evidence type="ECO:0000256" key="1">
    <source>
        <dbReference type="ARBA" id="ARBA00006484"/>
    </source>
</evidence>
<dbReference type="FunFam" id="3.40.50.720:FF:000084">
    <property type="entry name" value="Short-chain dehydrogenase reductase"/>
    <property type="match status" value="1"/>
</dbReference>
<name>A0A6C0U0U0_9GAMM</name>
<dbReference type="PANTHER" id="PTHR24322:SF736">
    <property type="entry name" value="RETINOL DEHYDROGENASE 10"/>
    <property type="match status" value="1"/>
</dbReference>
<evidence type="ECO:0000259" key="4">
    <source>
        <dbReference type="SMART" id="SM00822"/>
    </source>
</evidence>
<reference evidence="5 6" key="1">
    <citation type="submission" date="2020-02" db="EMBL/GenBank/DDBJ databases">
        <title>Genome sequencing for Kineobactrum sp. M2.</title>
        <authorList>
            <person name="Park S.-J."/>
        </authorList>
    </citation>
    <scope>NUCLEOTIDE SEQUENCE [LARGE SCALE GENOMIC DNA]</scope>
    <source>
        <strain evidence="5 6">M2</strain>
    </source>
</reference>
<dbReference type="SMART" id="SM00822">
    <property type="entry name" value="PKS_KR"/>
    <property type="match status" value="1"/>
</dbReference>
<protein>
    <submittedName>
        <fullName evidence="5">SDR family NAD(P)-dependent oxidoreductase</fullName>
    </submittedName>
</protein>
<keyword evidence="6" id="KW-1185">Reference proteome</keyword>
<dbReference type="EMBL" id="CP048711">
    <property type="protein sequence ID" value="QIB65518.1"/>
    <property type="molecule type" value="Genomic_DNA"/>
</dbReference>
<dbReference type="RefSeq" id="WP_163494790.1">
    <property type="nucleotide sequence ID" value="NZ_CP048711.1"/>
</dbReference>
<sequence>MQDLSGRTAFITGGAQGIGLGIARRLAREGINLAIVDIDAAALEAAQSELENLTRVATHVLDVRNREAYALIADEVEENLGPVSLLFNNAGVAAAASVTKMTYDMWDWTLGVNLHGVVNGIQTFVPRMIRRGEAGHVVNTSSGAGLTATGAGFLYCTSKYAVVGMSEALRNELEAAGTGIGVSVLCPGPVATNIISHTIMTRPGATPREEMSQEALNRIKEKDNLLRQGVSIDEVGAMVLAGINKNSPYIFTDRFVESAVIERTERIIDCLPG</sequence>
<accession>A0A6C0U0U0</accession>
<dbReference type="Pfam" id="PF00106">
    <property type="entry name" value="adh_short"/>
    <property type="match status" value="1"/>
</dbReference>